<dbReference type="Gene3D" id="3.90.1300.10">
    <property type="entry name" value="Amidase signature (AS) domain"/>
    <property type="match status" value="1"/>
</dbReference>
<accession>A0A443K056</accession>
<dbReference type="GO" id="GO:0004040">
    <property type="term" value="F:amidase activity"/>
    <property type="evidence" value="ECO:0007669"/>
    <property type="project" value="UniProtKB-EC"/>
</dbReference>
<name>A0A443K056_9RHOB</name>
<dbReference type="AlphaFoldDB" id="A0A443K056"/>
<dbReference type="PANTHER" id="PTHR11895">
    <property type="entry name" value="TRANSAMIDASE"/>
    <property type="match status" value="1"/>
</dbReference>
<reference evidence="3 4" key="1">
    <citation type="submission" date="2019-01" db="EMBL/GenBank/DDBJ databases">
        <title>Sinorhodobacter populi sp. nov. isolated from the symptomatic bark tissue of Populus euramericana canker.</title>
        <authorList>
            <person name="Xu G."/>
        </authorList>
    </citation>
    <scope>NUCLEOTIDE SEQUENCE [LARGE SCALE GENOMIC DNA]</scope>
    <source>
        <strain evidence="3 4">07D10-4-3</strain>
    </source>
</reference>
<evidence type="ECO:0000259" key="2">
    <source>
        <dbReference type="Pfam" id="PF01425"/>
    </source>
</evidence>
<gene>
    <name evidence="3" type="ORF">D2T29_21380</name>
</gene>
<feature type="region of interest" description="Disordered" evidence="1">
    <location>
        <begin position="132"/>
        <end position="159"/>
    </location>
</feature>
<sequence>MIDDVTKLSAAELSAAIHSGRVRCTEVMEAYLDRIGRLNPGINAILYLRAQADLMSEARAADTELASGHSRGWMHGFPHAVKDLSEVAGLPTSWGSRIFAGHVSTADSIAIARIRAAGAIFIGKTNTPEFGLGSHTTNPLHGPTRNPWDPAKSAGGSSGGAAAALSARLVPVADGSDMMGSLRNPAAFNMVYGFRPSQGVVPSGKSADGFIGQLGISGPMGRTVDDMALLLRTMAGYDRRDPLSLPVGELNLRPGRQVAGTRIAWFGDFGGRLPFEDGVLEADRRALDTLSDMGCEIEEVSVDFDMTALWQAWLVLRGFAAAHGLRSLYDDPAKRAQIGPQLQYEIATALTRSATDIYEASVTRTRWYNYMCRLFDRYAYLVMPAAQVFPFDVERPWPDRIGTHAMDTYHRWMEVVIGPTLAGLPVAAVPVELAQNGLPNGVQIVGPPRGDRQTLELARAYEWAAGLPVGTALD</sequence>
<dbReference type="Pfam" id="PF01425">
    <property type="entry name" value="Amidase"/>
    <property type="match status" value="1"/>
</dbReference>
<evidence type="ECO:0000256" key="1">
    <source>
        <dbReference type="SAM" id="MobiDB-lite"/>
    </source>
</evidence>
<dbReference type="EMBL" id="SAUY01000054">
    <property type="protein sequence ID" value="RWR26071.1"/>
    <property type="molecule type" value="Genomic_DNA"/>
</dbReference>
<evidence type="ECO:0000313" key="3">
    <source>
        <dbReference type="EMBL" id="RWR26071.1"/>
    </source>
</evidence>
<reference evidence="3 4" key="2">
    <citation type="submission" date="2019-01" db="EMBL/GenBank/DDBJ databases">
        <authorList>
            <person name="Li Y."/>
        </authorList>
    </citation>
    <scope>NUCLEOTIDE SEQUENCE [LARGE SCALE GENOMIC DNA]</scope>
    <source>
        <strain evidence="3 4">07D10-4-3</strain>
    </source>
</reference>
<dbReference type="SUPFAM" id="SSF75304">
    <property type="entry name" value="Amidase signature (AS) enzymes"/>
    <property type="match status" value="1"/>
</dbReference>
<protein>
    <submittedName>
        <fullName evidence="3">Amidase</fullName>
        <ecNumber evidence="3">3.5.1.4</ecNumber>
    </submittedName>
</protein>
<feature type="domain" description="Amidase" evidence="2">
    <location>
        <begin position="26"/>
        <end position="455"/>
    </location>
</feature>
<dbReference type="InterPro" id="IPR036928">
    <property type="entry name" value="AS_sf"/>
</dbReference>
<dbReference type="Proteomes" id="UP000284451">
    <property type="component" value="Unassembled WGS sequence"/>
</dbReference>
<dbReference type="InterPro" id="IPR000120">
    <property type="entry name" value="Amidase"/>
</dbReference>
<proteinExistence type="predicted"/>
<keyword evidence="3" id="KW-0378">Hydrolase</keyword>
<dbReference type="InterPro" id="IPR023631">
    <property type="entry name" value="Amidase_dom"/>
</dbReference>
<dbReference type="RefSeq" id="WP_128234081.1">
    <property type="nucleotide sequence ID" value="NZ_SAUY01000054.1"/>
</dbReference>
<dbReference type="PANTHER" id="PTHR11895:SF76">
    <property type="entry name" value="INDOLEACETAMIDE HYDROLASE"/>
    <property type="match status" value="1"/>
</dbReference>
<dbReference type="NCBIfam" id="NF005686">
    <property type="entry name" value="PRK07486.1"/>
    <property type="match status" value="1"/>
</dbReference>
<comment type="caution">
    <text evidence="3">The sequence shown here is derived from an EMBL/GenBank/DDBJ whole genome shotgun (WGS) entry which is preliminary data.</text>
</comment>
<evidence type="ECO:0000313" key="4">
    <source>
        <dbReference type="Proteomes" id="UP000284451"/>
    </source>
</evidence>
<dbReference type="EC" id="3.5.1.4" evidence="3"/>
<organism evidence="3 4">
    <name type="scientific">Paenirhodobacter populi</name>
    <dbReference type="NCBI Taxonomy" id="2306993"/>
    <lineage>
        <taxon>Bacteria</taxon>
        <taxon>Pseudomonadati</taxon>
        <taxon>Pseudomonadota</taxon>
        <taxon>Alphaproteobacteria</taxon>
        <taxon>Rhodobacterales</taxon>
        <taxon>Rhodobacter group</taxon>
        <taxon>Paenirhodobacter</taxon>
    </lineage>
</organism>